<reference evidence="1 2" key="1">
    <citation type="submission" date="2018-01" db="EMBL/GenBank/DDBJ databases">
        <authorList>
            <person name="Gaut B.S."/>
            <person name="Morton B.R."/>
            <person name="Clegg M.T."/>
            <person name="Duvall M.R."/>
        </authorList>
    </citation>
    <scope>NUCLEOTIDE SEQUENCE [LARGE SCALE GENOMIC DNA]</scope>
    <source>
        <strain evidence="1 2">HR-AV</strain>
    </source>
</reference>
<organism evidence="1 2">
    <name type="scientific">Solitalea longa</name>
    <dbReference type="NCBI Taxonomy" id="2079460"/>
    <lineage>
        <taxon>Bacteria</taxon>
        <taxon>Pseudomonadati</taxon>
        <taxon>Bacteroidota</taxon>
        <taxon>Sphingobacteriia</taxon>
        <taxon>Sphingobacteriales</taxon>
        <taxon>Sphingobacteriaceae</taxon>
        <taxon>Solitalea</taxon>
    </lineage>
</organism>
<evidence type="ECO:0000313" key="1">
    <source>
        <dbReference type="EMBL" id="POY37453.1"/>
    </source>
</evidence>
<dbReference type="OrthoDB" id="1163539at2"/>
<protein>
    <submittedName>
        <fullName evidence="1">Uncharacterized protein</fullName>
    </submittedName>
</protein>
<name>A0A2S5A5S4_9SPHI</name>
<gene>
    <name evidence="1" type="ORF">C3K47_06735</name>
</gene>
<dbReference type="RefSeq" id="WP_103788360.1">
    <property type="nucleotide sequence ID" value="NZ_PQVF01000004.1"/>
</dbReference>
<sequence length="182" mass="20701">MTSHYIDLKLLLIISILELTSCASINYDQTSCSNIILSDTNSHQLIGMYHNRHTQNEPLFSLLVNGEEKYSSEIHNDSIIFKLIQPTNRSMSVEFYRKDSLVRKKTIQGKFKNGYFLTKAQVDFFKPCFPLLWGPGTYKRAIGLTKNKDLIVLESHGGTAIFIVIPFFASGGESSPVYRRVE</sequence>
<comment type="caution">
    <text evidence="1">The sequence shown here is derived from an EMBL/GenBank/DDBJ whole genome shotgun (WGS) entry which is preliminary data.</text>
</comment>
<keyword evidence="2" id="KW-1185">Reference proteome</keyword>
<dbReference type="Proteomes" id="UP000236893">
    <property type="component" value="Unassembled WGS sequence"/>
</dbReference>
<proteinExistence type="predicted"/>
<accession>A0A2S5A5S4</accession>
<dbReference type="AlphaFoldDB" id="A0A2S5A5S4"/>
<evidence type="ECO:0000313" key="2">
    <source>
        <dbReference type="Proteomes" id="UP000236893"/>
    </source>
</evidence>
<dbReference type="EMBL" id="PQVF01000004">
    <property type="protein sequence ID" value="POY37453.1"/>
    <property type="molecule type" value="Genomic_DNA"/>
</dbReference>